<dbReference type="EMBL" id="GU474848">
    <property type="protein sequence ID" value="ADI16831.1"/>
    <property type="molecule type" value="Genomic_DNA"/>
</dbReference>
<keyword evidence="4" id="KW-0249">Electron transport</keyword>
<dbReference type="Gene3D" id="1.10.760.10">
    <property type="entry name" value="Cytochrome c-like domain"/>
    <property type="match status" value="1"/>
</dbReference>
<name>E0XQZ0_9PROT</name>
<keyword evidence="3 6" id="KW-0479">Metal-binding</keyword>
<evidence type="ECO:0000256" key="4">
    <source>
        <dbReference type="ARBA" id="ARBA00022982"/>
    </source>
</evidence>
<evidence type="ECO:0000256" key="3">
    <source>
        <dbReference type="ARBA" id="ARBA00022723"/>
    </source>
</evidence>
<feature type="domain" description="Cytochrome c" evidence="8">
    <location>
        <begin position="28"/>
        <end position="104"/>
    </location>
</feature>
<evidence type="ECO:0000256" key="6">
    <source>
        <dbReference type="PROSITE-ProRule" id="PRU00433"/>
    </source>
</evidence>
<keyword evidence="7" id="KW-0732">Signal</keyword>
<dbReference type="GO" id="GO:0046872">
    <property type="term" value="F:metal ion binding"/>
    <property type="evidence" value="ECO:0007669"/>
    <property type="project" value="UniProtKB-KW"/>
</dbReference>
<organism evidence="9">
    <name type="scientific">uncultured alpha proteobacterium HF0010_13E22</name>
    <dbReference type="NCBI Taxonomy" id="710801"/>
    <lineage>
        <taxon>Bacteria</taxon>
        <taxon>Pseudomonadati</taxon>
        <taxon>Pseudomonadota</taxon>
        <taxon>Alphaproteobacteria</taxon>
        <taxon>environmental samples</taxon>
    </lineage>
</organism>
<feature type="signal peptide" evidence="7">
    <location>
        <begin position="1"/>
        <end position="21"/>
    </location>
</feature>
<dbReference type="PROSITE" id="PS51007">
    <property type="entry name" value="CYTC"/>
    <property type="match status" value="1"/>
</dbReference>
<accession>E0XQZ0</accession>
<keyword evidence="5 6" id="KW-0408">Iron</keyword>
<evidence type="ECO:0000256" key="5">
    <source>
        <dbReference type="ARBA" id="ARBA00023004"/>
    </source>
</evidence>
<dbReference type="PANTHER" id="PTHR33751:SF9">
    <property type="entry name" value="CYTOCHROME C4"/>
    <property type="match status" value="1"/>
</dbReference>
<dbReference type="PROSITE" id="PS51257">
    <property type="entry name" value="PROKAR_LIPOPROTEIN"/>
    <property type="match status" value="1"/>
</dbReference>
<sequence length="107" mass="11204">MTRFFIIVFAAGLSCINAASAEDLLAGADVGYGEYLSGECVTCHSQKGVDKGIPAINGLDAEVFATVMHAYKAGDMEHPVMQMVAGRLDGEQIASLAVYFATLPSAD</sequence>
<keyword evidence="1" id="KW-0813">Transport</keyword>
<dbReference type="SUPFAM" id="SSF46626">
    <property type="entry name" value="Cytochrome c"/>
    <property type="match status" value="1"/>
</dbReference>
<keyword evidence="2 6" id="KW-0349">Heme</keyword>
<dbReference type="InterPro" id="IPR050597">
    <property type="entry name" value="Cytochrome_c_Oxidase_Subunit"/>
</dbReference>
<feature type="chain" id="PRO_5003142973" description="Cytochrome c domain-containing protein" evidence="7">
    <location>
        <begin position="22"/>
        <end position="107"/>
    </location>
</feature>
<evidence type="ECO:0000256" key="1">
    <source>
        <dbReference type="ARBA" id="ARBA00022448"/>
    </source>
</evidence>
<dbReference type="GO" id="GO:0020037">
    <property type="term" value="F:heme binding"/>
    <property type="evidence" value="ECO:0007669"/>
    <property type="project" value="InterPro"/>
</dbReference>
<dbReference type="GO" id="GO:0009055">
    <property type="term" value="F:electron transfer activity"/>
    <property type="evidence" value="ECO:0007669"/>
    <property type="project" value="InterPro"/>
</dbReference>
<dbReference type="AlphaFoldDB" id="E0XQZ0"/>
<dbReference type="InterPro" id="IPR009056">
    <property type="entry name" value="Cyt_c-like_dom"/>
</dbReference>
<reference evidence="9" key="1">
    <citation type="journal article" date="2011" name="Environ. Microbiol.">
        <title>Time-series analyses of Monterey Bay coastal microbial picoplankton using a 'genome proxy' microarray.</title>
        <authorList>
            <person name="Rich V.I."/>
            <person name="Pham V.D."/>
            <person name="Eppley J."/>
            <person name="Shi Y."/>
            <person name="DeLong E.F."/>
        </authorList>
    </citation>
    <scope>NUCLEOTIDE SEQUENCE</scope>
</reference>
<evidence type="ECO:0000259" key="8">
    <source>
        <dbReference type="PROSITE" id="PS51007"/>
    </source>
</evidence>
<evidence type="ECO:0000256" key="7">
    <source>
        <dbReference type="SAM" id="SignalP"/>
    </source>
</evidence>
<evidence type="ECO:0000313" key="9">
    <source>
        <dbReference type="EMBL" id="ADI16831.1"/>
    </source>
</evidence>
<dbReference type="InterPro" id="IPR036909">
    <property type="entry name" value="Cyt_c-like_dom_sf"/>
</dbReference>
<protein>
    <recommendedName>
        <fullName evidence="8">Cytochrome c domain-containing protein</fullName>
    </recommendedName>
</protein>
<evidence type="ECO:0000256" key="2">
    <source>
        <dbReference type="ARBA" id="ARBA00022617"/>
    </source>
</evidence>
<proteinExistence type="predicted"/>
<dbReference type="PANTHER" id="PTHR33751">
    <property type="entry name" value="CBB3-TYPE CYTOCHROME C OXIDASE SUBUNIT FIXP"/>
    <property type="match status" value="1"/>
</dbReference>